<keyword evidence="5" id="KW-0456">Lyase</keyword>
<keyword evidence="9" id="KW-1185">Reference proteome</keyword>
<organism evidence="8 9">
    <name type="scientific">Dermatophagoides farinae</name>
    <name type="common">American house dust mite</name>
    <dbReference type="NCBI Taxonomy" id="6954"/>
    <lineage>
        <taxon>Eukaryota</taxon>
        <taxon>Metazoa</taxon>
        <taxon>Ecdysozoa</taxon>
        <taxon>Arthropoda</taxon>
        <taxon>Chelicerata</taxon>
        <taxon>Arachnida</taxon>
        <taxon>Acari</taxon>
        <taxon>Acariformes</taxon>
        <taxon>Sarcoptiformes</taxon>
        <taxon>Astigmata</taxon>
        <taxon>Psoroptidia</taxon>
        <taxon>Analgoidea</taxon>
        <taxon>Pyroglyphidae</taxon>
        <taxon>Dermatophagoidinae</taxon>
        <taxon>Dermatophagoides</taxon>
    </lineage>
</organism>
<feature type="region of interest" description="Disordered" evidence="6">
    <location>
        <begin position="409"/>
        <end position="431"/>
    </location>
</feature>
<evidence type="ECO:0000313" key="9">
    <source>
        <dbReference type="Proteomes" id="UP000790347"/>
    </source>
</evidence>
<dbReference type="GO" id="GO:0008081">
    <property type="term" value="F:phosphoric diester hydrolase activity"/>
    <property type="evidence" value="ECO:0007669"/>
    <property type="project" value="InterPro"/>
</dbReference>
<keyword evidence="3" id="KW-0460">Magnesium</keyword>
<evidence type="ECO:0000256" key="2">
    <source>
        <dbReference type="ARBA" id="ARBA00022723"/>
    </source>
</evidence>
<keyword evidence="2" id="KW-0479">Metal-binding</keyword>
<evidence type="ECO:0000256" key="3">
    <source>
        <dbReference type="ARBA" id="ARBA00022842"/>
    </source>
</evidence>
<name>A0A922L0T8_DERFA</name>
<dbReference type="GO" id="GO:0006629">
    <property type="term" value="P:lipid metabolic process"/>
    <property type="evidence" value="ECO:0007669"/>
    <property type="project" value="InterPro"/>
</dbReference>
<evidence type="ECO:0000256" key="1">
    <source>
        <dbReference type="ARBA" id="ARBA00000110"/>
    </source>
</evidence>
<keyword evidence="7" id="KW-0732">Signal</keyword>
<accession>A0A922L0T8</accession>
<dbReference type="EMBL" id="ASGP02000005">
    <property type="protein sequence ID" value="KAH9507053.1"/>
    <property type="molecule type" value="Genomic_DNA"/>
</dbReference>
<dbReference type="SUPFAM" id="SSF51695">
    <property type="entry name" value="PLC-like phosphodiesterases"/>
    <property type="match status" value="1"/>
</dbReference>
<evidence type="ECO:0000256" key="5">
    <source>
        <dbReference type="ARBA" id="ARBA00023239"/>
    </source>
</evidence>
<dbReference type="OrthoDB" id="1058301at2759"/>
<evidence type="ECO:0000256" key="6">
    <source>
        <dbReference type="SAM" id="MobiDB-lite"/>
    </source>
</evidence>
<dbReference type="InterPro" id="IPR017946">
    <property type="entry name" value="PLC-like_Pdiesterase_TIM-brl"/>
</dbReference>
<dbReference type="GO" id="GO:0016829">
    <property type="term" value="F:lyase activity"/>
    <property type="evidence" value="ECO:0007669"/>
    <property type="project" value="UniProtKB-KW"/>
</dbReference>
<comment type="caution">
    <text evidence="8">The sequence shown here is derived from an EMBL/GenBank/DDBJ whole genome shotgun (WGS) entry which is preliminary data.</text>
</comment>
<dbReference type="AlphaFoldDB" id="A0A922L0T8"/>
<keyword evidence="4" id="KW-1015">Disulfide bond</keyword>
<evidence type="ECO:0000256" key="7">
    <source>
        <dbReference type="SAM" id="SignalP"/>
    </source>
</evidence>
<feature type="compositionally biased region" description="Low complexity" evidence="6">
    <location>
        <begin position="421"/>
        <end position="431"/>
    </location>
</feature>
<evidence type="ECO:0000256" key="4">
    <source>
        <dbReference type="ARBA" id="ARBA00023157"/>
    </source>
</evidence>
<reference evidence="8" key="1">
    <citation type="submission" date="2013-05" db="EMBL/GenBank/DDBJ databases">
        <authorList>
            <person name="Yim A.K.Y."/>
            <person name="Chan T.F."/>
            <person name="Ji K.M."/>
            <person name="Liu X.Y."/>
            <person name="Zhou J.W."/>
            <person name="Li R.Q."/>
            <person name="Yang K.Y."/>
            <person name="Li J."/>
            <person name="Li M."/>
            <person name="Law P.T.W."/>
            <person name="Wu Y.L."/>
            <person name="Cai Z.L."/>
            <person name="Qin H."/>
            <person name="Bao Y."/>
            <person name="Leung R.K.K."/>
            <person name="Ng P.K.S."/>
            <person name="Zou J."/>
            <person name="Zhong X.J."/>
            <person name="Ran P.X."/>
            <person name="Zhong N.S."/>
            <person name="Liu Z.G."/>
            <person name="Tsui S.K.W."/>
        </authorList>
    </citation>
    <scope>NUCLEOTIDE SEQUENCE</scope>
    <source>
        <strain evidence="8">Derf</strain>
        <tissue evidence="8">Whole organism</tissue>
    </source>
</reference>
<evidence type="ECO:0000313" key="8">
    <source>
        <dbReference type="EMBL" id="KAH9507053.1"/>
    </source>
</evidence>
<proteinExistence type="predicted"/>
<gene>
    <name evidence="8" type="ORF">DERF_011757</name>
</gene>
<feature type="signal peptide" evidence="7">
    <location>
        <begin position="1"/>
        <end position="19"/>
    </location>
</feature>
<dbReference type="Gene3D" id="3.20.20.190">
    <property type="entry name" value="Phosphatidylinositol (PI) phosphodiesterase"/>
    <property type="match status" value="1"/>
</dbReference>
<feature type="chain" id="PRO_5037755213" evidence="7">
    <location>
        <begin position="20"/>
        <end position="456"/>
    </location>
</feature>
<dbReference type="Proteomes" id="UP000790347">
    <property type="component" value="Unassembled WGS sequence"/>
</dbReference>
<comment type="catalytic activity">
    <reaction evidence="1">
        <text>an N-(acyl)-sphingosylphosphoethanolamine = an N-(acyl)-sphingosyl-1,3-cyclic phosphate + ethanolamine</text>
        <dbReference type="Rhea" id="RHEA:60648"/>
        <dbReference type="ChEBI" id="CHEBI:57603"/>
        <dbReference type="ChEBI" id="CHEBI:143891"/>
        <dbReference type="ChEBI" id="CHEBI:143892"/>
    </reaction>
</comment>
<sequence length="456" mass="52907">MLNLPYVLLIWMLFNMVNSLATKNTTNNNVSIQHPSLGPKPKFYHTNRPFFNIAHMVNSLNELNDYLNRGANAIETDVYFSSNATPVYTFHGKSNCDCFRRCGERERIDIFFERIRLLTTPSSPVFDKRLLLIILDLKLLRISHSAKASAGQQLASLLLSHLYNMTTRDNSPDGSRLRAVISISHVFDYDFVLGFVNEIESHGRDFLLADKIGWDVGMNDPLFAIESMWKRLDMVVNIWQGDGRSNCMTPFYNLGRLTQIVKRRDNPSFFAIKNYIRKVYQWTVDLTVNIRTAFRSDVDAIITNHPERVCNVMRESEFASRYRMATYEDSPWERIWTRPTRPQTSSMLTKPTLGLKLVNSAGDMLDSMTRFMVDALRSQTLLRYLFLSSYKQRQQQQQQQQSYNYNYYRTMDHDDDDDNDGNNVESNDSVTTTTTTELVIARIIQLLMKLVIGQKH</sequence>
<dbReference type="GO" id="GO:0046872">
    <property type="term" value="F:metal ion binding"/>
    <property type="evidence" value="ECO:0007669"/>
    <property type="project" value="UniProtKB-KW"/>
</dbReference>
<protein>
    <submittedName>
        <fullName evidence="8">Uncharacterized protein</fullName>
    </submittedName>
</protein>
<reference evidence="8" key="2">
    <citation type="journal article" date="2022" name="Res Sq">
        <title>Comparative Genomics Reveals Insights into the Divergent Evolution of Astigmatic Mites and Household Pest Adaptations.</title>
        <authorList>
            <person name="Xiong Q."/>
            <person name="Wan A.T.-Y."/>
            <person name="Liu X.-Y."/>
            <person name="Fung C.S.-H."/>
            <person name="Xiao X."/>
            <person name="Malainual N."/>
            <person name="Hou J."/>
            <person name="Wang L."/>
            <person name="Wang M."/>
            <person name="Yang K."/>
            <person name="Cui Y."/>
            <person name="Leung E."/>
            <person name="Nong W."/>
            <person name="Shin S.-K."/>
            <person name="Au S."/>
            <person name="Jeong K.Y."/>
            <person name="Chew F.T."/>
            <person name="Hui J."/>
            <person name="Leung T.F."/>
            <person name="Tungtrongchitr A."/>
            <person name="Zhong N."/>
            <person name="Liu Z."/>
            <person name="Tsui S."/>
        </authorList>
    </citation>
    <scope>NUCLEOTIDE SEQUENCE</scope>
    <source>
        <strain evidence="8">Derf</strain>
        <tissue evidence="8">Whole organism</tissue>
    </source>
</reference>